<comment type="caution">
    <text evidence="1">The sequence shown here is derived from an EMBL/GenBank/DDBJ whole genome shotgun (WGS) entry which is preliminary data.</text>
</comment>
<keyword evidence="2" id="KW-1185">Reference proteome</keyword>
<evidence type="ECO:0000313" key="1">
    <source>
        <dbReference type="EMBL" id="MFC6045822.1"/>
    </source>
</evidence>
<evidence type="ECO:0008006" key="3">
    <source>
        <dbReference type="Google" id="ProtNLM"/>
    </source>
</evidence>
<organism evidence="1 2">
    <name type="scientific">Nocardioides hankookensis</name>
    <dbReference type="NCBI Taxonomy" id="443157"/>
    <lineage>
        <taxon>Bacteria</taxon>
        <taxon>Bacillati</taxon>
        <taxon>Actinomycetota</taxon>
        <taxon>Actinomycetes</taxon>
        <taxon>Propionibacteriales</taxon>
        <taxon>Nocardioidaceae</taxon>
        <taxon>Nocardioides</taxon>
    </lineage>
</organism>
<protein>
    <recommendedName>
        <fullName evidence="3">DUF222 domain-containing protein</fullName>
    </recommendedName>
</protein>
<dbReference type="EMBL" id="JBHSRJ010000009">
    <property type="protein sequence ID" value="MFC6045822.1"/>
    <property type="molecule type" value="Genomic_DNA"/>
</dbReference>
<sequence length="173" mass="18752">MTWTSFHRRGEVLRDVIASANRRRDGRLPMELTGVAETFGDELVLLGALQLRWHTRLAGRIERELLAEPMELEDAVVAAWHATADELPGVRAILDRERTAPSTPASSAAMAKATAKEHVLLAMMAGRVSTPDDAAARVGAEIEDRARATYRPAPLPADEPSTLLGRLKAVVAA</sequence>
<name>A0ABW1LRB7_9ACTN</name>
<dbReference type="Proteomes" id="UP001596135">
    <property type="component" value="Unassembled WGS sequence"/>
</dbReference>
<accession>A0ABW1LRB7</accession>
<evidence type="ECO:0000313" key="2">
    <source>
        <dbReference type="Proteomes" id="UP001596135"/>
    </source>
</evidence>
<proteinExistence type="predicted"/>
<gene>
    <name evidence="1" type="ORF">ACFPYL_22255</name>
</gene>
<reference evidence="2" key="1">
    <citation type="journal article" date="2019" name="Int. J. Syst. Evol. Microbiol.">
        <title>The Global Catalogue of Microorganisms (GCM) 10K type strain sequencing project: providing services to taxonomists for standard genome sequencing and annotation.</title>
        <authorList>
            <consortium name="The Broad Institute Genomics Platform"/>
            <consortium name="The Broad Institute Genome Sequencing Center for Infectious Disease"/>
            <person name="Wu L."/>
            <person name="Ma J."/>
        </authorList>
    </citation>
    <scope>NUCLEOTIDE SEQUENCE [LARGE SCALE GENOMIC DNA]</scope>
    <source>
        <strain evidence="2">CCUG 54522</strain>
    </source>
</reference>
<dbReference type="RefSeq" id="WP_379159716.1">
    <property type="nucleotide sequence ID" value="NZ_JBHSRJ010000009.1"/>
</dbReference>